<sequence length="488" mass="55323">MQQKTVRTRFAPSPTGFMHVGNLRTALYEYLIAKSLGGTFVLRIEDTDQERLVPGAVDVIYNTLEKVGLKHDEGPDNGGKFGPYIQSERKDLYKPYAEQLVREGKAYYCFCTKERLDALHESREGEFAGGYDRHCRDLPKEEVGRLLASGAPYVIRQRMPIEGSTTFDDVVYGSITIENKELEDQILIKSDGYPTYNFANVIDDHLMQITHVVRGCEYLTSTPKYNLLYQAFGWDVPTYVHLPLIMGKNEDGSVSKLSKRHGSTGFEDLIKEGYLPQTIVNYIALLGWCPKENRELFTLPELVENFSIDGISKSPAVFDYDKLTWFNGEYIRAMSEEEFISNAMPYFKEVFPDKECNWQVLASILQPRVTKFTQIPEMIAFLKELPDYTTDFFVNKKSKTNLENSAQMLKEALPVLEGVGDWTVEVLHDALIELAQKLEVKNGTLLWPVRIAAAGMLVTPGGAMEILAILGKEESIRRLRFGLEKLGA</sequence>
<dbReference type="Pfam" id="PF19269">
    <property type="entry name" value="Anticodon_2"/>
    <property type="match status" value="1"/>
</dbReference>
<dbReference type="EMBL" id="JAPOHA010000007">
    <property type="protein sequence ID" value="MCY1714177.1"/>
    <property type="molecule type" value="Genomic_DNA"/>
</dbReference>
<feature type="short sequence motif" description="'HIGH' region" evidence="7">
    <location>
        <begin position="12"/>
        <end position="22"/>
    </location>
</feature>
<dbReference type="RefSeq" id="WP_268058228.1">
    <property type="nucleotide sequence ID" value="NZ_JAPOHA010000007.1"/>
</dbReference>
<dbReference type="PRINTS" id="PR00987">
    <property type="entry name" value="TRNASYNTHGLU"/>
</dbReference>
<dbReference type="PROSITE" id="PS00178">
    <property type="entry name" value="AA_TRNA_LIGASE_I"/>
    <property type="match status" value="1"/>
</dbReference>
<feature type="binding site" evidence="7">
    <location>
        <position position="111"/>
    </location>
    <ligand>
        <name>Zn(2+)</name>
        <dbReference type="ChEBI" id="CHEBI:29105"/>
    </ligand>
</feature>
<evidence type="ECO:0000259" key="9">
    <source>
        <dbReference type="Pfam" id="PF19269"/>
    </source>
</evidence>
<proteinExistence type="inferred from homology"/>
<comment type="caution">
    <text evidence="10">The sequence shown here is derived from an EMBL/GenBank/DDBJ whole genome shotgun (WGS) entry which is preliminary data.</text>
</comment>
<dbReference type="SUPFAM" id="SSF52374">
    <property type="entry name" value="Nucleotidylyl transferase"/>
    <property type="match status" value="1"/>
</dbReference>
<keyword evidence="11" id="KW-1185">Reference proteome</keyword>
<feature type="domain" description="Aminoacyl-tRNA synthetase class I anticodon-binding" evidence="9">
    <location>
        <begin position="339"/>
        <end position="482"/>
    </location>
</feature>
<dbReference type="PANTHER" id="PTHR43311">
    <property type="entry name" value="GLUTAMATE--TRNA LIGASE"/>
    <property type="match status" value="1"/>
</dbReference>
<comment type="cofactor">
    <cofactor evidence="7">
        <name>Zn(2+)</name>
        <dbReference type="ChEBI" id="CHEBI:29105"/>
    </cofactor>
    <text evidence="7">Binds 1 zinc ion per subunit.</text>
</comment>
<dbReference type="InterPro" id="IPR008925">
    <property type="entry name" value="aa_tRNA-synth_I_cd-bd_sf"/>
</dbReference>
<dbReference type="InterPro" id="IPR020058">
    <property type="entry name" value="Glu/Gln-tRNA-synth_Ib_cat-dom"/>
</dbReference>
<evidence type="ECO:0000256" key="3">
    <source>
        <dbReference type="ARBA" id="ARBA00022741"/>
    </source>
</evidence>
<dbReference type="InterPro" id="IPR045462">
    <property type="entry name" value="aa-tRNA-synth_I_cd-bd"/>
</dbReference>
<dbReference type="InterPro" id="IPR033910">
    <property type="entry name" value="GluRS_core"/>
</dbReference>
<evidence type="ECO:0000259" key="8">
    <source>
        <dbReference type="Pfam" id="PF00749"/>
    </source>
</evidence>
<feature type="binding site" evidence="7">
    <location>
        <position position="135"/>
    </location>
    <ligand>
        <name>Zn(2+)</name>
        <dbReference type="ChEBI" id="CHEBI:29105"/>
    </ligand>
</feature>
<dbReference type="Gene3D" id="1.10.10.350">
    <property type="match status" value="1"/>
</dbReference>
<dbReference type="InterPro" id="IPR049940">
    <property type="entry name" value="GluQ/Sye"/>
</dbReference>
<keyword evidence="4 7" id="KW-0067">ATP-binding</keyword>
<dbReference type="Gene3D" id="3.40.50.620">
    <property type="entry name" value="HUPs"/>
    <property type="match status" value="1"/>
</dbReference>
<dbReference type="Proteomes" id="UP001082703">
    <property type="component" value="Unassembled WGS sequence"/>
</dbReference>
<dbReference type="PANTHER" id="PTHR43311:SF2">
    <property type="entry name" value="GLUTAMATE--TRNA LIGASE, MITOCHONDRIAL-RELATED"/>
    <property type="match status" value="1"/>
</dbReference>
<dbReference type="GO" id="GO:0004818">
    <property type="term" value="F:glutamate-tRNA ligase activity"/>
    <property type="evidence" value="ECO:0007669"/>
    <property type="project" value="UniProtKB-EC"/>
</dbReference>
<keyword evidence="2 7" id="KW-0436">Ligase</keyword>
<dbReference type="SUPFAM" id="SSF48163">
    <property type="entry name" value="An anticodon-binding domain of class I aminoacyl-tRNA synthetases"/>
    <property type="match status" value="1"/>
</dbReference>
<comment type="subunit">
    <text evidence="7">Monomer.</text>
</comment>
<dbReference type="NCBIfam" id="TIGR00464">
    <property type="entry name" value="gltX_bact"/>
    <property type="match status" value="1"/>
</dbReference>
<dbReference type="HAMAP" id="MF_00022">
    <property type="entry name" value="Glu_tRNA_synth_type1"/>
    <property type="match status" value="1"/>
</dbReference>
<dbReference type="Pfam" id="PF00749">
    <property type="entry name" value="tRNA-synt_1c"/>
    <property type="match status" value="1"/>
</dbReference>
<feature type="binding site" evidence="7">
    <location>
        <position position="137"/>
    </location>
    <ligand>
        <name>Zn(2+)</name>
        <dbReference type="ChEBI" id="CHEBI:29105"/>
    </ligand>
</feature>
<feature type="short sequence motif" description="'KMSKS' region" evidence="7">
    <location>
        <begin position="256"/>
        <end position="260"/>
    </location>
</feature>
<dbReference type="EC" id="6.1.1.17" evidence="7"/>
<keyword evidence="6 7" id="KW-0030">Aminoacyl-tRNA synthetase</keyword>
<keyword evidence="7" id="KW-0963">Cytoplasm</keyword>
<keyword evidence="5 7" id="KW-0648">Protein biosynthesis</keyword>
<comment type="subcellular location">
    <subcellularLocation>
        <location evidence="7">Cytoplasm</location>
    </subcellularLocation>
</comment>
<feature type="domain" description="Glutamyl/glutaminyl-tRNA synthetase class Ib catalytic" evidence="8">
    <location>
        <begin position="6"/>
        <end position="325"/>
    </location>
</feature>
<evidence type="ECO:0000256" key="4">
    <source>
        <dbReference type="ARBA" id="ARBA00022840"/>
    </source>
</evidence>
<keyword evidence="3 7" id="KW-0547">Nucleotide-binding</keyword>
<name>A0ABT4BTF5_9FIRM</name>
<comment type="function">
    <text evidence="7">Catalyzes the attachment of glutamate to tRNA(Glu) in a two-step reaction: glutamate is first activated by ATP to form Glu-AMP and then transferred to the acceptor end of tRNA(Glu).</text>
</comment>
<organism evidence="10 11">
    <name type="scientific">Caproiciproducens galactitolivorans</name>
    <dbReference type="NCBI Taxonomy" id="642589"/>
    <lineage>
        <taxon>Bacteria</taxon>
        <taxon>Bacillati</taxon>
        <taxon>Bacillota</taxon>
        <taxon>Clostridia</taxon>
        <taxon>Eubacteriales</taxon>
        <taxon>Acutalibacteraceae</taxon>
        <taxon>Caproiciproducens</taxon>
    </lineage>
</organism>
<evidence type="ECO:0000256" key="1">
    <source>
        <dbReference type="ARBA" id="ARBA00007894"/>
    </source>
</evidence>
<dbReference type="InterPro" id="IPR014729">
    <property type="entry name" value="Rossmann-like_a/b/a_fold"/>
</dbReference>
<gene>
    <name evidence="7 10" type="primary">gltX</name>
    <name evidence="10" type="ORF">OUY18_07920</name>
</gene>
<protein>
    <recommendedName>
        <fullName evidence="7">Glutamate--tRNA ligase</fullName>
        <ecNumber evidence="7">6.1.1.17</ecNumber>
    </recommendedName>
    <alternativeName>
        <fullName evidence="7">Glutamyl-tRNA synthetase</fullName>
        <shortName evidence="7">GluRS</shortName>
    </alternativeName>
</protein>
<evidence type="ECO:0000256" key="5">
    <source>
        <dbReference type="ARBA" id="ARBA00022917"/>
    </source>
</evidence>
<reference evidence="10 11" key="1">
    <citation type="submission" date="2022-11" db="EMBL/GenBank/DDBJ databases">
        <authorList>
            <person name="Caiyu Z."/>
        </authorList>
    </citation>
    <scope>NUCLEOTIDE SEQUENCE [LARGE SCALE GENOMIC DNA]</scope>
    <source>
        <strain evidence="10 11">YR-4</strain>
    </source>
</reference>
<keyword evidence="7" id="KW-0862">Zinc</keyword>
<evidence type="ECO:0000313" key="10">
    <source>
        <dbReference type="EMBL" id="MCY1714177.1"/>
    </source>
</evidence>
<dbReference type="CDD" id="cd00808">
    <property type="entry name" value="GluRS_core"/>
    <property type="match status" value="1"/>
</dbReference>
<feature type="binding site" evidence="7">
    <location>
        <position position="259"/>
    </location>
    <ligand>
        <name>ATP</name>
        <dbReference type="ChEBI" id="CHEBI:30616"/>
    </ligand>
</feature>
<accession>A0ABT4BTF5</accession>
<evidence type="ECO:0000256" key="7">
    <source>
        <dbReference type="HAMAP-Rule" id="MF_00022"/>
    </source>
</evidence>
<feature type="binding site" evidence="7">
    <location>
        <position position="109"/>
    </location>
    <ligand>
        <name>Zn(2+)</name>
        <dbReference type="ChEBI" id="CHEBI:29105"/>
    </ligand>
</feature>
<dbReference type="InterPro" id="IPR001412">
    <property type="entry name" value="aa-tRNA-synth_I_CS"/>
</dbReference>
<dbReference type="InterPro" id="IPR020751">
    <property type="entry name" value="aa-tRNA-synth_I_codon-bd_sub2"/>
</dbReference>
<dbReference type="InterPro" id="IPR004527">
    <property type="entry name" value="Glu-tRNA-ligase_bac/mito"/>
</dbReference>
<comment type="catalytic activity">
    <reaction evidence="7">
        <text>tRNA(Glu) + L-glutamate + ATP = L-glutamyl-tRNA(Glu) + AMP + diphosphate</text>
        <dbReference type="Rhea" id="RHEA:23540"/>
        <dbReference type="Rhea" id="RHEA-COMP:9663"/>
        <dbReference type="Rhea" id="RHEA-COMP:9680"/>
        <dbReference type="ChEBI" id="CHEBI:29985"/>
        <dbReference type="ChEBI" id="CHEBI:30616"/>
        <dbReference type="ChEBI" id="CHEBI:33019"/>
        <dbReference type="ChEBI" id="CHEBI:78442"/>
        <dbReference type="ChEBI" id="CHEBI:78520"/>
        <dbReference type="ChEBI" id="CHEBI:456215"/>
        <dbReference type="EC" id="6.1.1.17"/>
    </reaction>
</comment>
<evidence type="ECO:0000256" key="2">
    <source>
        <dbReference type="ARBA" id="ARBA00022598"/>
    </source>
</evidence>
<dbReference type="InterPro" id="IPR000924">
    <property type="entry name" value="Glu/Gln-tRNA-synth"/>
</dbReference>
<evidence type="ECO:0000256" key="6">
    <source>
        <dbReference type="ARBA" id="ARBA00023146"/>
    </source>
</evidence>
<comment type="similarity">
    <text evidence="1 7">Belongs to the class-I aminoacyl-tRNA synthetase family. Glutamate--tRNA ligase type 1 subfamily.</text>
</comment>
<keyword evidence="7" id="KW-0479">Metal-binding</keyword>
<evidence type="ECO:0000313" key="11">
    <source>
        <dbReference type="Proteomes" id="UP001082703"/>
    </source>
</evidence>